<dbReference type="GeneID" id="108675813"/>
<gene>
    <name evidence="7" type="primary">LOC108675813</name>
</gene>
<dbReference type="KEGG" id="hazt:108675813"/>
<dbReference type="RefSeq" id="XP_018019331.1">
    <property type="nucleotide sequence ID" value="XM_018163842.2"/>
</dbReference>
<evidence type="ECO:0000256" key="3">
    <source>
        <dbReference type="ARBA" id="ARBA00023274"/>
    </source>
</evidence>
<proteinExistence type="inferred from homology"/>
<reference evidence="7" key="1">
    <citation type="submission" date="2025-08" db="UniProtKB">
        <authorList>
            <consortium name="RefSeq"/>
        </authorList>
    </citation>
    <scope>IDENTIFICATION</scope>
</reference>
<dbReference type="InterPro" id="IPR008195">
    <property type="entry name" value="Ribosomal_eL34"/>
</dbReference>
<dbReference type="InterPro" id="IPR038562">
    <property type="entry name" value="Ribosomal_eL34_C_sf"/>
</dbReference>
<dbReference type="PRINTS" id="PR01250">
    <property type="entry name" value="RIBOSOMALL34"/>
</dbReference>
<dbReference type="GO" id="GO:1990904">
    <property type="term" value="C:ribonucleoprotein complex"/>
    <property type="evidence" value="ECO:0007669"/>
    <property type="project" value="UniProtKB-KW"/>
</dbReference>
<accession>A0A8B7P2S5</accession>
<dbReference type="Proteomes" id="UP000694843">
    <property type="component" value="Unplaced"/>
</dbReference>
<evidence type="ECO:0000313" key="7">
    <source>
        <dbReference type="RefSeq" id="XP_018019331.1"/>
    </source>
</evidence>
<evidence type="ECO:0000256" key="5">
    <source>
        <dbReference type="ARBA" id="ARBA00035333"/>
    </source>
</evidence>
<keyword evidence="3" id="KW-0687">Ribonucleoprotein</keyword>
<keyword evidence="2 7" id="KW-0689">Ribosomal protein</keyword>
<evidence type="ECO:0000256" key="4">
    <source>
        <dbReference type="ARBA" id="ARBA00035227"/>
    </source>
</evidence>
<dbReference type="GO" id="GO:0003735">
    <property type="term" value="F:structural constituent of ribosome"/>
    <property type="evidence" value="ECO:0007669"/>
    <property type="project" value="InterPro"/>
</dbReference>
<dbReference type="GO" id="GO:0006412">
    <property type="term" value="P:translation"/>
    <property type="evidence" value="ECO:0007669"/>
    <property type="project" value="InterPro"/>
</dbReference>
<comment type="similarity">
    <text evidence="1">Belongs to the eukaryotic ribosomal protein eL34 family.</text>
</comment>
<dbReference type="OrthoDB" id="277449at2759"/>
<dbReference type="GO" id="GO:0005840">
    <property type="term" value="C:ribosome"/>
    <property type="evidence" value="ECO:0007669"/>
    <property type="project" value="UniProtKB-KW"/>
</dbReference>
<sequence length="93" mass="10522">MRLLHAALFWKHKDYGRQLRRGFFCLSTGGCFDPQIIVCTSGGCLTYQHATKPVKAFHCAGCKRVLRGIKPARPCELYRMSKRLKTVNRAHGG</sequence>
<evidence type="ECO:0000256" key="2">
    <source>
        <dbReference type="ARBA" id="ARBA00022980"/>
    </source>
</evidence>
<dbReference type="Gene3D" id="6.20.340.10">
    <property type="match status" value="1"/>
</dbReference>
<evidence type="ECO:0000313" key="6">
    <source>
        <dbReference type="Proteomes" id="UP000694843"/>
    </source>
</evidence>
<name>A0A8B7P2S5_HYAAZ</name>
<evidence type="ECO:0000256" key="1">
    <source>
        <dbReference type="ARBA" id="ARBA00009875"/>
    </source>
</evidence>
<protein>
    <recommendedName>
        <fullName evidence="4">Large ribosomal subunit protein eL34</fullName>
    </recommendedName>
    <alternativeName>
        <fullName evidence="5">60S ribosomal protein L34</fullName>
    </alternativeName>
</protein>
<dbReference type="Pfam" id="PF01199">
    <property type="entry name" value="Ribosomal_L34e"/>
    <property type="match status" value="1"/>
</dbReference>
<dbReference type="AlphaFoldDB" id="A0A8B7P2S5"/>
<keyword evidence="6" id="KW-1185">Reference proteome</keyword>
<organism evidence="6 7">
    <name type="scientific">Hyalella azteca</name>
    <name type="common">Amphipod</name>
    <dbReference type="NCBI Taxonomy" id="294128"/>
    <lineage>
        <taxon>Eukaryota</taxon>
        <taxon>Metazoa</taxon>
        <taxon>Ecdysozoa</taxon>
        <taxon>Arthropoda</taxon>
        <taxon>Crustacea</taxon>
        <taxon>Multicrustacea</taxon>
        <taxon>Malacostraca</taxon>
        <taxon>Eumalacostraca</taxon>
        <taxon>Peracarida</taxon>
        <taxon>Amphipoda</taxon>
        <taxon>Senticaudata</taxon>
        <taxon>Talitrida</taxon>
        <taxon>Talitroidea</taxon>
        <taxon>Hyalellidae</taxon>
        <taxon>Hyalella</taxon>
    </lineage>
</organism>